<gene>
    <name evidence="1" type="ORF">HELGO_WM71620</name>
</gene>
<reference evidence="1" key="1">
    <citation type="submission" date="2020-01" db="EMBL/GenBank/DDBJ databases">
        <authorList>
            <person name="Meier V. D."/>
            <person name="Meier V D."/>
        </authorList>
    </citation>
    <scope>NUCLEOTIDE SEQUENCE</scope>
    <source>
        <strain evidence="1">HLG_WM_MAG_01</strain>
    </source>
</reference>
<proteinExistence type="predicted"/>
<dbReference type="EMBL" id="CACVAS010000008">
    <property type="protein sequence ID" value="CAA6799885.1"/>
    <property type="molecule type" value="Genomic_DNA"/>
</dbReference>
<accession>A0A6S6SB45</accession>
<sequence length="323" mass="37029">EEMKNEILNSTAVKMLDQKMQEYEEILESREAELDLNWKSLESYFDKAISAWTTKVCGVSERCRNDIASGNEGDSTPILAGALLTVIGNIDMRFTIAIEILKGAALAMKSEECNNLASFNHKWQESLEKQTIHFVQFKGYLYAKYKILDPASELKNMDEYDIQVIIDKYLEVRLCSNKDMSRMYTDAWLASTKDKDTGYWGTNDNDAGYIVIVMTYIYPTVFLSDLDKIFTHGTWQYKAYIDDVEKPAGTKQRLVNQFNGGTKLVDLPYKVVVEIQQGTKHMKCRFQKNPEGVWSTEMGPPQLINTWKEQVQNTLTLNHLSAE</sequence>
<protein>
    <submittedName>
        <fullName evidence="1">Uncharacterized protein</fullName>
    </submittedName>
</protein>
<dbReference type="AlphaFoldDB" id="A0A6S6SB45"/>
<feature type="non-terminal residue" evidence="1">
    <location>
        <position position="1"/>
    </location>
</feature>
<evidence type="ECO:0000313" key="1">
    <source>
        <dbReference type="EMBL" id="CAA6799885.1"/>
    </source>
</evidence>
<organism evidence="1">
    <name type="scientific">uncultured Sulfurovum sp</name>
    <dbReference type="NCBI Taxonomy" id="269237"/>
    <lineage>
        <taxon>Bacteria</taxon>
        <taxon>Pseudomonadati</taxon>
        <taxon>Campylobacterota</taxon>
        <taxon>Epsilonproteobacteria</taxon>
        <taxon>Campylobacterales</taxon>
        <taxon>Sulfurovaceae</taxon>
        <taxon>Sulfurovum</taxon>
        <taxon>environmental samples</taxon>
    </lineage>
</organism>
<name>A0A6S6SB45_9BACT</name>